<dbReference type="RefSeq" id="WP_038062398.1">
    <property type="nucleotide sequence ID" value="NZ_CP008796.1"/>
</dbReference>
<dbReference type="PANTHER" id="PTHR43080:SF2">
    <property type="entry name" value="CBS DOMAIN-CONTAINING PROTEIN"/>
    <property type="match status" value="1"/>
</dbReference>
<sequence length="173" mass="19664">MSSGKLVKDVMLGIFEYPHIPYWFTVEQAIKVVKASFIQTQKHTDPITILVFDEKYNLLGTVTIKDILKGIEPSFLKPPQKAQVPEEEQIGLAIVWDSLFTKESKKLAQRQISEIMVPAKYFVEPLDPVTKAAYLMIHHDLPVLPVIEDKKKFVGIVRIAEVFDAICEEIIKG</sequence>
<evidence type="ECO:0000256" key="2">
    <source>
        <dbReference type="PROSITE-ProRule" id="PRU00703"/>
    </source>
</evidence>
<dbReference type="EMBL" id="CP008796">
    <property type="protein sequence ID" value="AIH04647.1"/>
    <property type="molecule type" value="Genomic_DNA"/>
</dbReference>
<feature type="domain" description="CBS" evidence="3">
    <location>
        <begin position="116"/>
        <end position="173"/>
    </location>
</feature>
<reference evidence="4 5" key="1">
    <citation type="journal article" date="2015" name="Genome Announc.">
        <title>Genome Sequence of a Sulfate-Reducing Thermophilic Bacterium, Thermodesulfobacterium commune DSM 2178T (Phylum Thermodesulfobacteria).</title>
        <authorList>
            <person name="Bhatnagar S."/>
            <person name="Badger J.H."/>
            <person name="Madupu R."/>
            <person name="Khouri H.M."/>
            <person name="O'Connor E.M."/>
            <person name="Robb F.T."/>
            <person name="Ward N.L."/>
            <person name="Eisen J.A."/>
        </authorList>
    </citation>
    <scope>NUCLEOTIDE SEQUENCE [LARGE SCALE GENOMIC DNA]</scope>
    <source>
        <strain evidence="4 5">DSM 2178</strain>
    </source>
</reference>
<protein>
    <recommendedName>
        <fullName evidence="3">CBS domain-containing protein</fullName>
    </recommendedName>
</protein>
<dbReference type="HOGENOM" id="CLU_040681_8_1_0"/>
<dbReference type="Gene3D" id="3.10.580.10">
    <property type="entry name" value="CBS-domain"/>
    <property type="match status" value="1"/>
</dbReference>
<evidence type="ECO:0000256" key="1">
    <source>
        <dbReference type="ARBA" id="ARBA00023122"/>
    </source>
</evidence>
<dbReference type="Pfam" id="PF00571">
    <property type="entry name" value="CBS"/>
    <property type="match status" value="1"/>
</dbReference>
<evidence type="ECO:0000259" key="3">
    <source>
        <dbReference type="PROSITE" id="PS51371"/>
    </source>
</evidence>
<dbReference type="InterPro" id="IPR000644">
    <property type="entry name" value="CBS_dom"/>
</dbReference>
<dbReference type="OrthoDB" id="9788701at2"/>
<organism evidence="4 5">
    <name type="scientific">Thermodesulfobacterium commune DSM 2178</name>
    <dbReference type="NCBI Taxonomy" id="289377"/>
    <lineage>
        <taxon>Bacteria</taxon>
        <taxon>Pseudomonadati</taxon>
        <taxon>Thermodesulfobacteriota</taxon>
        <taxon>Thermodesulfobacteria</taxon>
        <taxon>Thermodesulfobacteriales</taxon>
        <taxon>Thermodesulfobacteriaceae</taxon>
        <taxon>Thermodesulfobacterium</taxon>
    </lineage>
</organism>
<dbReference type="KEGG" id="tcm:HL41_08255"/>
<proteinExistence type="predicted"/>
<dbReference type="eggNOG" id="COG0517">
    <property type="taxonomic scope" value="Bacteria"/>
</dbReference>
<dbReference type="PANTHER" id="PTHR43080">
    <property type="entry name" value="CBS DOMAIN-CONTAINING PROTEIN CBSX3, MITOCHONDRIAL"/>
    <property type="match status" value="1"/>
</dbReference>
<dbReference type="InterPro" id="IPR051257">
    <property type="entry name" value="Diverse_CBS-Domain"/>
</dbReference>
<dbReference type="AlphaFoldDB" id="A0A075X0Y7"/>
<evidence type="ECO:0000313" key="5">
    <source>
        <dbReference type="Proteomes" id="UP000028481"/>
    </source>
</evidence>
<dbReference type="Proteomes" id="UP000028481">
    <property type="component" value="Chromosome"/>
</dbReference>
<gene>
    <name evidence="4" type="ORF">HL41_08255</name>
</gene>
<evidence type="ECO:0000313" key="4">
    <source>
        <dbReference type="EMBL" id="AIH04647.1"/>
    </source>
</evidence>
<dbReference type="STRING" id="289377.HL41_08255"/>
<name>A0A075X0Y7_9BACT</name>
<keyword evidence="1 2" id="KW-0129">CBS domain</keyword>
<dbReference type="InterPro" id="IPR046342">
    <property type="entry name" value="CBS_dom_sf"/>
</dbReference>
<keyword evidence="5" id="KW-1185">Reference proteome</keyword>
<dbReference type="SUPFAM" id="SSF54631">
    <property type="entry name" value="CBS-domain pair"/>
    <property type="match status" value="1"/>
</dbReference>
<accession>A0A075X0Y7</accession>
<dbReference type="PROSITE" id="PS51371">
    <property type="entry name" value="CBS"/>
    <property type="match status" value="1"/>
</dbReference>
<dbReference type="PaxDb" id="289377-HL41_08255"/>